<keyword evidence="11" id="KW-1185">Reference proteome</keyword>
<protein>
    <recommendedName>
        <fullName evidence="8">alpha-1,2-Mannosidase</fullName>
        <ecNumber evidence="8">3.2.1.-</ecNumber>
    </recommendedName>
</protein>
<dbReference type="GO" id="GO:0004571">
    <property type="term" value="F:mannosyl-oligosaccharide 1,2-alpha-mannosidase activity"/>
    <property type="evidence" value="ECO:0007669"/>
    <property type="project" value="InterPro"/>
</dbReference>
<reference evidence="10 11" key="1">
    <citation type="journal article" date="2024" name="J Genomics">
        <title>Draft genome sequencing and assembly of Favolaschia claudopus CIRM-BRFM 2984 isolated from oak limbs.</title>
        <authorList>
            <person name="Navarro D."/>
            <person name="Drula E."/>
            <person name="Chaduli D."/>
            <person name="Cazenave R."/>
            <person name="Ahrendt S."/>
            <person name="Wang J."/>
            <person name="Lipzen A."/>
            <person name="Daum C."/>
            <person name="Barry K."/>
            <person name="Grigoriev I.V."/>
            <person name="Favel A."/>
            <person name="Rosso M.N."/>
            <person name="Martin F."/>
        </authorList>
    </citation>
    <scope>NUCLEOTIDE SEQUENCE [LARGE SCALE GENOMIC DNA]</scope>
    <source>
        <strain evidence="10 11">CIRM-BRFM 2984</strain>
    </source>
</reference>
<accession>A0AAW0BZ54</accession>
<dbReference type="InterPro" id="IPR001382">
    <property type="entry name" value="Glyco_hydro_47"/>
</dbReference>
<dbReference type="Gene3D" id="1.50.10.10">
    <property type="match status" value="1"/>
</dbReference>
<dbReference type="Pfam" id="PF01532">
    <property type="entry name" value="Glyco_hydro_47"/>
    <property type="match status" value="1"/>
</dbReference>
<dbReference type="GO" id="GO:0005783">
    <property type="term" value="C:endoplasmic reticulum"/>
    <property type="evidence" value="ECO:0007669"/>
    <property type="project" value="TreeGrafter"/>
</dbReference>
<dbReference type="GO" id="GO:0005975">
    <property type="term" value="P:carbohydrate metabolic process"/>
    <property type="evidence" value="ECO:0007669"/>
    <property type="project" value="InterPro"/>
</dbReference>
<dbReference type="EC" id="3.2.1.-" evidence="8"/>
<keyword evidence="6" id="KW-0106">Calcium</keyword>
<comment type="pathway">
    <text evidence="2">Protein modification; protein glycosylation.</text>
</comment>
<evidence type="ECO:0000313" key="11">
    <source>
        <dbReference type="Proteomes" id="UP001362999"/>
    </source>
</evidence>
<keyword evidence="4 8" id="KW-0378">Hydrolase</keyword>
<dbReference type="SUPFAM" id="SSF48225">
    <property type="entry name" value="Seven-hairpin glycosidases"/>
    <property type="match status" value="1"/>
</dbReference>
<keyword evidence="9" id="KW-1133">Transmembrane helix</keyword>
<evidence type="ECO:0000256" key="8">
    <source>
        <dbReference type="RuleBase" id="RU361193"/>
    </source>
</evidence>
<keyword evidence="6" id="KW-0479">Metal-binding</keyword>
<evidence type="ECO:0000256" key="1">
    <source>
        <dbReference type="ARBA" id="ARBA00001913"/>
    </source>
</evidence>
<evidence type="ECO:0000256" key="7">
    <source>
        <dbReference type="PIRSR" id="PIRSR601382-3"/>
    </source>
</evidence>
<dbReference type="GO" id="GO:0036503">
    <property type="term" value="P:ERAD pathway"/>
    <property type="evidence" value="ECO:0007669"/>
    <property type="project" value="UniProtKB-ARBA"/>
</dbReference>
<evidence type="ECO:0000313" key="10">
    <source>
        <dbReference type="EMBL" id="KAK7031618.1"/>
    </source>
</evidence>
<gene>
    <name evidence="10" type="ORF">R3P38DRAFT_2924785</name>
</gene>
<dbReference type="PANTHER" id="PTHR11742">
    <property type="entry name" value="MANNOSYL-OLIGOSACCHARIDE ALPHA-1,2-MANNOSIDASE-RELATED"/>
    <property type="match status" value="1"/>
</dbReference>
<dbReference type="Proteomes" id="UP001362999">
    <property type="component" value="Unassembled WGS sequence"/>
</dbReference>
<evidence type="ECO:0000256" key="4">
    <source>
        <dbReference type="ARBA" id="ARBA00022801"/>
    </source>
</evidence>
<evidence type="ECO:0000256" key="9">
    <source>
        <dbReference type="SAM" id="Phobius"/>
    </source>
</evidence>
<dbReference type="InterPro" id="IPR050749">
    <property type="entry name" value="Glycosyl_Hydrolase_47"/>
</dbReference>
<organism evidence="10 11">
    <name type="scientific">Favolaschia claudopus</name>
    <dbReference type="NCBI Taxonomy" id="2862362"/>
    <lineage>
        <taxon>Eukaryota</taxon>
        <taxon>Fungi</taxon>
        <taxon>Dikarya</taxon>
        <taxon>Basidiomycota</taxon>
        <taxon>Agaricomycotina</taxon>
        <taxon>Agaricomycetes</taxon>
        <taxon>Agaricomycetidae</taxon>
        <taxon>Agaricales</taxon>
        <taxon>Marasmiineae</taxon>
        <taxon>Mycenaceae</taxon>
        <taxon>Favolaschia</taxon>
    </lineage>
</organism>
<evidence type="ECO:0000256" key="3">
    <source>
        <dbReference type="ARBA" id="ARBA00007658"/>
    </source>
</evidence>
<dbReference type="GO" id="GO:0005509">
    <property type="term" value="F:calcium ion binding"/>
    <property type="evidence" value="ECO:0007669"/>
    <property type="project" value="InterPro"/>
</dbReference>
<feature type="transmembrane region" description="Helical" evidence="9">
    <location>
        <begin position="36"/>
        <end position="55"/>
    </location>
</feature>
<dbReference type="PRINTS" id="PR00747">
    <property type="entry name" value="GLYHDRLASE47"/>
</dbReference>
<evidence type="ECO:0000256" key="6">
    <source>
        <dbReference type="PIRSR" id="PIRSR601382-2"/>
    </source>
</evidence>
<name>A0AAW0BZ54_9AGAR</name>
<keyword evidence="8" id="KW-0326">Glycosidase</keyword>
<comment type="caution">
    <text evidence="10">The sequence shown here is derived from an EMBL/GenBank/DDBJ whole genome shotgun (WGS) entry which is preliminary data.</text>
</comment>
<keyword evidence="5 7" id="KW-1015">Disulfide bond</keyword>
<dbReference type="EMBL" id="JAWWNJ010000024">
    <property type="protein sequence ID" value="KAK7031618.1"/>
    <property type="molecule type" value="Genomic_DNA"/>
</dbReference>
<sequence length="604" mass="68296">MLPFHTRQSNASFPPKRTVFSVQSLQLLYSRPVLRWLPYLFGLILTLYLFTPFLFSYGRDSLPTPTLPLDDNKLPLAEVLSYRAQKVRDAYVHAYSSYKKDAWEWDELKPLSGGKDNNFNGWGVSIFDSLDTMWIMGLHEFFHEGLEIVEKATFYVSPKDYVPFFETIIRYLGGLLSAYALSGEPILLKKADELGASLLPAFKTPSGLPMYAVNPMTGTTRGGWTGSVLLSEALSNQMEYKYLAHLTNRAEYFEVTERIMDIMYNATVTDGQLPTQWDQNTGKPTNLQFSVGAYADSAHEYLLKQWLLTAQSEPKAKELYLKVVDSMIDTLLYVTPNRHLVYVTDATNGSPSHKFEHLSCFLPGLLALGAHTLDGLPAAQKERHAWAAEGIATTCWLSYADQASGLGPDEMMMARGDSTSGKWVNQLEQWEASGRSGVTPGLGDHKPERNLAAREYHAIKTTYLLRPETVESFYILWRTTGAEIWRERGWAVFEAIEKHARLENGYASVANVDKVPVSHLDEMPSFFLAETLKYLYLMFVEQDIIPLDKYVFNTEAHPLPIFEWNPKERAQYGIAPKVGGGGTNRWLKPSSLTAALTNHRRWFA</sequence>
<dbReference type="AlphaFoldDB" id="A0AAW0BZ54"/>
<dbReference type="InterPro" id="IPR012341">
    <property type="entry name" value="6hp_glycosidase-like_sf"/>
</dbReference>
<feature type="disulfide bond" evidence="7">
    <location>
        <begin position="360"/>
        <end position="395"/>
    </location>
</feature>
<dbReference type="InterPro" id="IPR036026">
    <property type="entry name" value="Seven-hairpin_glycosidases"/>
</dbReference>
<comment type="similarity">
    <text evidence="3 8">Belongs to the glycosyl hydrolase 47 family.</text>
</comment>
<feature type="binding site" evidence="6">
    <location>
        <position position="554"/>
    </location>
    <ligand>
        <name>Ca(2+)</name>
        <dbReference type="ChEBI" id="CHEBI:29108"/>
    </ligand>
</feature>
<evidence type="ECO:0000256" key="5">
    <source>
        <dbReference type="ARBA" id="ARBA00023157"/>
    </source>
</evidence>
<proteinExistence type="inferred from homology"/>
<comment type="cofactor">
    <cofactor evidence="1 6">
        <name>Ca(2+)</name>
        <dbReference type="ChEBI" id="CHEBI:29108"/>
    </cofactor>
</comment>
<dbReference type="GO" id="GO:0016020">
    <property type="term" value="C:membrane"/>
    <property type="evidence" value="ECO:0007669"/>
    <property type="project" value="InterPro"/>
</dbReference>
<evidence type="ECO:0000256" key="2">
    <source>
        <dbReference type="ARBA" id="ARBA00004922"/>
    </source>
</evidence>
<keyword evidence="9" id="KW-0472">Membrane</keyword>
<keyword evidence="9" id="KW-0812">Transmembrane</keyword>